<dbReference type="EMBL" id="JBGMEF010000023">
    <property type="protein sequence ID" value="MFO3667505.1"/>
    <property type="molecule type" value="Genomic_DNA"/>
</dbReference>
<evidence type="ECO:0000313" key="2">
    <source>
        <dbReference type="Proteomes" id="UP001637994"/>
    </source>
</evidence>
<comment type="caution">
    <text evidence="1">The sequence shown here is derived from an EMBL/GenBank/DDBJ whole genome shotgun (WGS) entry which is preliminary data.</text>
</comment>
<evidence type="ECO:0000313" key="1">
    <source>
        <dbReference type="EMBL" id="MFO3667505.1"/>
    </source>
</evidence>
<sequence>MEKISIKLPQNSLYLKAVRLFVAGLGSDLDFDIEQIEDLKVLVSEAINYKITEEDVQIDFLVEDNILSIEVRGKDKTADPKAISMRDAILKALADDLETGEDFLKISMRKTYD</sequence>
<name>A0ABW9MDT6_9FIRM</name>
<proteinExistence type="predicted"/>
<dbReference type="RefSeq" id="WP_410035752.1">
    <property type="nucleotide sequence ID" value="NZ_JBGMEF010000023.1"/>
</dbReference>
<keyword evidence="2" id="KW-1185">Reference proteome</keyword>
<accession>A0ABW9MDT6</accession>
<dbReference type="Proteomes" id="UP001637994">
    <property type="component" value="Unassembled WGS sequence"/>
</dbReference>
<reference evidence="1 2" key="1">
    <citation type="journal article" date="2025" name="Anaerobe">
        <title>Description of Anaerococcus kampingiae sp. nov., Anaerococcus groningensis sp. nov., Anaerococcus martiniensis sp. nov., and Anaerococcus cruorum sp. nov., isolated from human clinical specimens.</title>
        <authorList>
            <person name="Boiten K.E."/>
            <person name="Meijer J."/>
            <person name="van Wezel E.M."/>
            <person name="Veloo A.C.M."/>
        </authorList>
    </citation>
    <scope>NUCLEOTIDE SEQUENCE [LARGE SCALE GENOMIC DNA]</scope>
    <source>
        <strain evidence="1 2">ENR0874</strain>
    </source>
</reference>
<organism evidence="1 2">
    <name type="scientific">Anaerococcus kampingae</name>
    <dbReference type="NCBI Taxonomy" id="3115614"/>
    <lineage>
        <taxon>Bacteria</taxon>
        <taxon>Bacillati</taxon>
        <taxon>Bacillota</taxon>
        <taxon>Tissierellia</taxon>
        <taxon>Tissierellales</taxon>
        <taxon>Peptoniphilaceae</taxon>
        <taxon>Anaerococcus</taxon>
    </lineage>
</organism>
<gene>
    <name evidence="1" type="ORF">ACCQ42_06945</name>
</gene>
<protein>
    <submittedName>
        <fullName evidence="1">Anti-sigma regulatory factor</fullName>
    </submittedName>
</protein>